<feature type="coiled-coil region" evidence="7">
    <location>
        <begin position="534"/>
        <end position="568"/>
    </location>
</feature>
<evidence type="ECO:0000256" key="3">
    <source>
        <dbReference type="ARBA" id="ARBA00023212"/>
    </source>
</evidence>
<dbReference type="GO" id="GO:0005930">
    <property type="term" value="C:axoneme"/>
    <property type="evidence" value="ECO:0007669"/>
    <property type="project" value="UniProtKB-SubCell"/>
</dbReference>
<keyword evidence="7" id="KW-0175">Coiled coil</keyword>
<reference evidence="9" key="1">
    <citation type="journal article" date="2012" name="Proc. Natl. Acad. Sci. U.S.A.">
        <title>Antigenic diversity is generated by distinct evolutionary mechanisms in African trypanosome species.</title>
        <authorList>
            <person name="Jackson A.P."/>
            <person name="Berry A."/>
            <person name="Aslett M."/>
            <person name="Allison H.C."/>
            <person name="Burton P."/>
            <person name="Vavrova-Anderson J."/>
            <person name="Brown R."/>
            <person name="Browne H."/>
            <person name="Corton N."/>
            <person name="Hauser H."/>
            <person name="Gamble J."/>
            <person name="Gilderthorp R."/>
            <person name="Marcello L."/>
            <person name="McQuillan J."/>
            <person name="Otto T.D."/>
            <person name="Quail M.A."/>
            <person name="Sanders M.J."/>
            <person name="van Tonder A."/>
            <person name="Ginger M.L."/>
            <person name="Field M.C."/>
            <person name="Barry J.D."/>
            <person name="Hertz-Fowler C."/>
            <person name="Berriman M."/>
        </authorList>
    </citation>
    <scope>NUCLEOTIDE SEQUENCE</scope>
    <source>
        <strain evidence="9">Y486</strain>
    </source>
</reference>
<dbReference type="PANTHER" id="PTHR22455">
    <property type="entry name" value="CILIA- AND FLAGELLA-ASSOCIATED PROTEIN 91"/>
    <property type="match status" value="1"/>
</dbReference>
<evidence type="ECO:0000313" key="9">
    <source>
        <dbReference type="EMBL" id="CCC52803.1"/>
    </source>
</evidence>
<evidence type="ECO:0000256" key="5">
    <source>
        <dbReference type="ARBA" id="ARBA00029468"/>
    </source>
</evidence>
<dbReference type="VEuPathDB" id="TriTrypDB:TvY486_1102880"/>
<gene>
    <name evidence="9" type="ORF">TVY486_1102880</name>
</gene>
<dbReference type="AlphaFoldDB" id="G0UAH0"/>
<comment type="subcellular location">
    <subcellularLocation>
        <location evidence="1">Cytoplasm</location>
        <location evidence="1">Cytoskeleton</location>
        <location evidence="1">Cilium axoneme</location>
    </subcellularLocation>
</comment>
<accession>G0UAH0</accession>
<comment type="similarity">
    <text evidence="5">Belongs to the CFAP91 family.</text>
</comment>
<evidence type="ECO:0000256" key="1">
    <source>
        <dbReference type="ARBA" id="ARBA00004430"/>
    </source>
</evidence>
<name>G0UAH0_TRYVY</name>
<dbReference type="PANTHER" id="PTHR22455:SF10">
    <property type="entry name" value="CILIA- AND FLAGELLA-ASSOCIATED PROTEIN 91"/>
    <property type="match status" value="1"/>
</dbReference>
<keyword evidence="3" id="KW-0206">Cytoskeleton</keyword>
<dbReference type="Pfam" id="PF14738">
    <property type="entry name" value="CFAP91"/>
    <property type="match status" value="1"/>
</dbReference>
<sequence>MQSRTQQKPPPVLGAHGFSVEVAGRDRVRYFRTPLEATGAEMKYSGMGTMHLAANSSVHLSLGDHVGLDASTMTRTLRGRPYRLPSLPRDKRGGTLRKTKLNTTSTEIVDGAREAAIQTAFRENETQTLPYSPEYVIPEGCDPNPQVLGLSELHWDSGLPAGVEEVELIQRLRRRRDVEATLPEGNDEESRVTRFRALCALEKQERDEREDHHSKLQQRRLDEIWDALQEREQARDEANRRRMEAVKAERLANLKKLIVRVETRRIAVGHKMIEDGTLKATNSEARGLYAVDPVEALRPKRDLIECYSKHGIARAPPKVVAGCMGAAEQRRPSPDAYRYYDVRPSMLSTEAGIKELEEKRIQHIQKLPKDAFVAPENYAMESLPSLYQRREAARVVDALEYVHSKIHDSGVPAETVRVLELYRTTPRPQRPDTPELELEGDAEEMVEESCILLQRLLRGRAVQNDFFDGKERCRGLIEELQAASNAKYAERSPEEKRIEEEMKLREAIADSVADEAQGDIIVDTLDYLFHEMTRQRDLRALEALRHEAEAVRAEREAREAELRAQERILHDKEAIQYTAYIRAIDDVVECYSHQLYVVAAEDCALEEAIDSECKRLEELPTPITEVKEPAVLENLVCDILDNFVLPTVIDMVLMKPDEMDRKAPAVVAAGVAANIMEKTTT</sequence>
<evidence type="ECO:0000256" key="2">
    <source>
        <dbReference type="ARBA" id="ARBA00022490"/>
    </source>
</evidence>
<dbReference type="InterPro" id="IPR032840">
    <property type="entry name" value="CFAP91_dom"/>
</dbReference>
<feature type="domain" description="CFAP91" evidence="8">
    <location>
        <begin position="117"/>
        <end position="267"/>
    </location>
</feature>
<dbReference type="OMA" id="VQTMYRD"/>
<evidence type="ECO:0000259" key="8">
    <source>
        <dbReference type="Pfam" id="PF14738"/>
    </source>
</evidence>
<proteinExistence type="inferred from homology"/>
<keyword evidence="4" id="KW-0966">Cell projection</keyword>
<protein>
    <recommendedName>
        <fullName evidence="6">Cilia- and flagella-associated protein 91</fullName>
    </recommendedName>
</protein>
<dbReference type="InterPro" id="IPR026720">
    <property type="entry name" value="CFAP91"/>
</dbReference>
<evidence type="ECO:0000256" key="7">
    <source>
        <dbReference type="SAM" id="Coils"/>
    </source>
</evidence>
<dbReference type="EMBL" id="HE573027">
    <property type="protein sequence ID" value="CCC52803.1"/>
    <property type="molecule type" value="Genomic_DNA"/>
</dbReference>
<evidence type="ECO:0000256" key="6">
    <source>
        <dbReference type="ARBA" id="ARBA00029555"/>
    </source>
</evidence>
<keyword evidence="2" id="KW-0963">Cytoplasm</keyword>
<evidence type="ECO:0000256" key="4">
    <source>
        <dbReference type="ARBA" id="ARBA00023273"/>
    </source>
</evidence>
<organism evidence="9">
    <name type="scientific">Trypanosoma vivax (strain Y486)</name>
    <dbReference type="NCBI Taxonomy" id="1055687"/>
    <lineage>
        <taxon>Eukaryota</taxon>
        <taxon>Discoba</taxon>
        <taxon>Euglenozoa</taxon>
        <taxon>Kinetoplastea</taxon>
        <taxon>Metakinetoplastina</taxon>
        <taxon>Trypanosomatida</taxon>
        <taxon>Trypanosomatidae</taxon>
        <taxon>Trypanosoma</taxon>
        <taxon>Duttonella</taxon>
    </lineage>
</organism>